<feature type="transmembrane region" description="Helical" evidence="1">
    <location>
        <begin position="275"/>
        <end position="292"/>
    </location>
</feature>
<dbReference type="EMBL" id="JBBMFM010000188">
    <property type="protein sequence ID" value="MEQ2428518.1"/>
    <property type="molecule type" value="Genomic_DNA"/>
</dbReference>
<gene>
    <name evidence="2" type="ORF">WMQ36_26515</name>
</gene>
<feature type="transmembrane region" description="Helical" evidence="1">
    <location>
        <begin position="248"/>
        <end position="266"/>
    </location>
</feature>
<feature type="transmembrane region" description="Helical" evidence="1">
    <location>
        <begin position="369"/>
        <end position="387"/>
    </location>
</feature>
<keyword evidence="1" id="KW-0812">Transmembrane</keyword>
<comment type="caution">
    <text evidence="2">The sequence shown here is derived from an EMBL/GenBank/DDBJ whole genome shotgun (WGS) entry which is preliminary data.</text>
</comment>
<protein>
    <submittedName>
        <fullName evidence="2">DUF2079 domain-containing protein</fullName>
    </submittedName>
</protein>
<keyword evidence="1" id="KW-1133">Transmembrane helix</keyword>
<sequence length="491" mass="55986">MTERMDRWLTSRRLWMILGGTAVLWFLFTASMTILRYRLNYSSAYDFGIFSQMYYYMDKGLTPLTTCERDGLLSHFAVHLSPVFYVLLPLYKLVPRPETLLVLQALMVISGVIPLCLLTRALGLTRLKTLCFGLVYCAYPAFMGGCFYDFHENKFLAVIILWTMYFLETGHYKSMACSAALLLLVKEDAPVYAACIGLYLFLYKKQYRYGFLVFAGSCLYFCMAIWYINRFGDGAMVNRFDNFISDKRLGLVSMFKTILVNPAYVLSQIAVREKLIFFLQMLLPLGFLPLMTRDWRKWTLIIPFVLINLMSNYKYQHSIFFQYTYGSGALLMYLAAVNYRDLLDIPQPACPTPASSQSLPKPHSSLPSSILYCGLACALMITAVVVYKKTYYIGSYAQDREKAAEARLLLSTIPEDASVKSTTFFIPQLSGRDEIYLADSRHPADYIVLDQRPGYEKDSQDLMADYLLQGYVVQGEVDGYVAVLGPAVPSH</sequence>
<feature type="transmembrane region" description="Helical" evidence="1">
    <location>
        <begin position="127"/>
        <end position="148"/>
    </location>
</feature>
<organism evidence="2 3">
    <name type="scientific">Enterocloster hominis</name>
    <name type="common">ex Hitch et al. 2024</name>
    <dbReference type="NCBI Taxonomy" id="1917870"/>
    <lineage>
        <taxon>Bacteria</taxon>
        <taxon>Bacillati</taxon>
        <taxon>Bacillota</taxon>
        <taxon>Clostridia</taxon>
        <taxon>Lachnospirales</taxon>
        <taxon>Lachnospiraceae</taxon>
        <taxon>Enterocloster</taxon>
    </lineage>
</organism>
<dbReference type="Pfam" id="PF09852">
    <property type="entry name" value="DUF2079"/>
    <property type="match status" value="1"/>
</dbReference>
<feature type="transmembrane region" description="Helical" evidence="1">
    <location>
        <begin position="209"/>
        <end position="228"/>
    </location>
</feature>
<name>A0ABV1DDR7_9FIRM</name>
<dbReference type="Proteomes" id="UP001454086">
    <property type="component" value="Unassembled WGS sequence"/>
</dbReference>
<feature type="transmembrane region" description="Helical" evidence="1">
    <location>
        <begin position="320"/>
        <end position="339"/>
    </location>
</feature>
<reference evidence="2 3" key="1">
    <citation type="submission" date="2024-03" db="EMBL/GenBank/DDBJ databases">
        <title>Human intestinal bacterial collection.</title>
        <authorList>
            <person name="Pauvert C."/>
            <person name="Hitch T.C.A."/>
            <person name="Clavel T."/>
        </authorList>
    </citation>
    <scope>NUCLEOTIDE SEQUENCE [LARGE SCALE GENOMIC DNA]</scope>
    <source>
        <strain evidence="2 3">CLA-SR-H021</strain>
    </source>
</reference>
<proteinExistence type="predicted"/>
<keyword evidence="3" id="KW-1185">Reference proteome</keyword>
<evidence type="ECO:0000313" key="3">
    <source>
        <dbReference type="Proteomes" id="UP001454086"/>
    </source>
</evidence>
<dbReference type="RefSeq" id="WP_349118763.1">
    <property type="nucleotide sequence ID" value="NZ_JBBMFM010000188.1"/>
</dbReference>
<evidence type="ECO:0000256" key="1">
    <source>
        <dbReference type="SAM" id="Phobius"/>
    </source>
</evidence>
<feature type="transmembrane region" description="Helical" evidence="1">
    <location>
        <begin position="14"/>
        <end position="35"/>
    </location>
</feature>
<feature type="transmembrane region" description="Helical" evidence="1">
    <location>
        <begin position="100"/>
        <end position="121"/>
    </location>
</feature>
<feature type="transmembrane region" description="Helical" evidence="1">
    <location>
        <begin position="178"/>
        <end position="202"/>
    </location>
</feature>
<keyword evidence="1" id="KW-0472">Membrane</keyword>
<evidence type="ECO:0000313" key="2">
    <source>
        <dbReference type="EMBL" id="MEQ2428518.1"/>
    </source>
</evidence>
<feature type="transmembrane region" description="Helical" evidence="1">
    <location>
        <begin position="155"/>
        <end position="172"/>
    </location>
</feature>
<accession>A0ABV1DDR7</accession>
<dbReference type="InterPro" id="IPR018650">
    <property type="entry name" value="STSV1_Orf64"/>
</dbReference>